<dbReference type="GO" id="GO:0005886">
    <property type="term" value="C:plasma membrane"/>
    <property type="evidence" value="ECO:0007669"/>
    <property type="project" value="UniProtKB-SubCell"/>
</dbReference>
<evidence type="ECO:0000256" key="1">
    <source>
        <dbReference type="ARBA" id="ARBA00004651"/>
    </source>
</evidence>
<dbReference type="PIRSF" id="PIRSF002869">
    <property type="entry name" value="MviN"/>
    <property type="match status" value="1"/>
</dbReference>
<keyword evidence="3 8" id="KW-0812">Transmembrane</keyword>
<keyword evidence="4 8" id="KW-0133">Cell shape</keyword>
<comment type="function">
    <text evidence="8 9">Involved in peptidoglycan biosynthesis. Transports lipid-linked peptidoglycan precursors from the inner to the outer leaflet of the cytoplasmic membrane.</text>
</comment>
<evidence type="ECO:0000313" key="10">
    <source>
        <dbReference type="EMBL" id="SHH46874.1"/>
    </source>
</evidence>
<evidence type="ECO:0000256" key="5">
    <source>
        <dbReference type="ARBA" id="ARBA00022984"/>
    </source>
</evidence>
<keyword evidence="8 9" id="KW-0961">Cell wall biogenesis/degradation</keyword>
<feature type="transmembrane region" description="Helical" evidence="8">
    <location>
        <begin position="92"/>
        <end position="114"/>
    </location>
</feature>
<dbReference type="PANTHER" id="PTHR47019">
    <property type="entry name" value="LIPID II FLIPPASE MURJ"/>
    <property type="match status" value="1"/>
</dbReference>
<keyword evidence="8 9" id="KW-0813">Transport</keyword>
<feature type="transmembrane region" description="Helical" evidence="8">
    <location>
        <begin position="478"/>
        <end position="501"/>
    </location>
</feature>
<feature type="transmembrane region" description="Helical" evidence="8">
    <location>
        <begin position="135"/>
        <end position="152"/>
    </location>
</feature>
<keyword evidence="2 8" id="KW-1003">Cell membrane</keyword>
<feature type="transmembrane region" description="Helical" evidence="8">
    <location>
        <begin position="408"/>
        <end position="429"/>
    </location>
</feature>
<feature type="transmembrane region" description="Helical" evidence="8">
    <location>
        <begin position="12"/>
        <end position="34"/>
    </location>
</feature>
<dbReference type="UniPathway" id="UPA00219"/>
<dbReference type="GO" id="GO:0015648">
    <property type="term" value="F:lipid-linked peptidoglycan transporter activity"/>
    <property type="evidence" value="ECO:0007669"/>
    <property type="project" value="UniProtKB-UniRule"/>
</dbReference>
<dbReference type="STRING" id="1123281.SAMN02745180_00397"/>
<dbReference type="Proteomes" id="UP000184389">
    <property type="component" value="Unassembled WGS sequence"/>
</dbReference>
<name>A0A1M5T831_9FIRM</name>
<evidence type="ECO:0000256" key="8">
    <source>
        <dbReference type="HAMAP-Rule" id="MF_02078"/>
    </source>
</evidence>
<evidence type="ECO:0000313" key="11">
    <source>
        <dbReference type="Proteomes" id="UP000184389"/>
    </source>
</evidence>
<dbReference type="GO" id="GO:0034204">
    <property type="term" value="P:lipid translocation"/>
    <property type="evidence" value="ECO:0007669"/>
    <property type="project" value="TreeGrafter"/>
</dbReference>
<organism evidence="10 11">
    <name type="scientific">Sporanaerobacter acetigenes DSM 13106</name>
    <dbReference type="NCBI Taxonomy" id="1123281"/>
    <lineage>
        <taxon>Bacteria</taxon>
        <taxon>Bacillati</taxon>
        <taxon>Bacillota</taxon>
        <taxon>Tissierellia</taxon>
        <taxon>Tissierellales</taxon>
        <taxon>Sporanaerobacteraceae</taxon>
        <taxon>Sporanaerobacter</taxon>
    </lineage>
</organism>
<dbReference type="PRINTS" id="PR01806">
    <property type="entry name" value="VIRFACTRMVIN"/>
</dbReference>
<feature type="transmembrane region" description="Helical" evidence="8">
    <location>
        <begin position="441"/>
        <end position="466"/>
    </location>
</feature>
<feature type="transmembrane region" description="Helical" evidence="8">
    <location>
        <begin position="313"/>
        <end position="333"/>
    </location>
</feature>
<dbReference type="GO" id="GO:0009252">
    <property type="term" value="P:peptidoglycan biosynthetic process"/>
    <property type="evidence" value="ECO:0007669"/>
    <property type="project" value="UniProtKB-UniRule"/>
</dbReference>
<reference evidence="10 11" key="1">
    <citation type="submission" date="2016-11" db="EMBL/GenBank/DDBJ databases">
        <authorList>
            <person name="Jaros S."/>
            <person name="Januszkiewicz K."/>
            <person name="Wedrychowicz H."/>
        </authorList>
    </citation>
    <scope>NUCLEOTIDE SEQUENCE [LARGE SCALE GENOMIC DNA]</scope>
    <source>
        <strain evidence="10 11">DSM 13106</strain>
    </source>
</reference>
<evidence type="ECO:0000256" key="2">
    <source>
        <dbReference type="ARBA" id="ARBA00022475"/>
    </source>
</evidence>
<gene>
    <name evidence="8" type="primary">murJ</name>
    <name evidence="10" type="ORF">SAMN02745180_00397</name>
</gene>
<evidence type="ECO:0000256" key="6">
    <source>
        <dbReference type="ARBA" id="ARBA00022989"/>
    </source>
</evidence>
<dbReference type="InterPro" id="IPR004268">
    <property type="entry name" value="MurJ"/>
</dbReference>
<dbReference type="InterPro" id="IPR051050">
    <property type="entry name" value="Lipid_II_flippase_MurJ/MviN"/>
</dbReference>
<feature type="transmembrane region" description="Helical" evidence="8">
    <location>
        <begin position="353"/>
        <end position="370"/>
    </location>
</feature>
<dbReference type="GO" id="GO:0008360">
    <property type="term" value="P:regulation of cell shape"/>
    <property type="evidence" value="ECO:0007669"/>
    <property type="project" value="UniProtKB-UniRule"/>
</dbReference>
<feature type="transmembrane region" description="Helical" evidence="8">
    <location>
        <begin position="274"/>
        <end position="292"/>
    </location>
</feature>
<dbReference type="EMBL" id="FQXR01000002">
    <property type="protein sequence ID" value="SHH46874.1"/>
    <property type="molecule type" value="Genomic_DNA"/>
</dbReference>
<dbReference type="PANTHER" id="PTHR47019:SF1">
    <property type="entry name" value="LIPID II FLIPPASE MURJ"/>
    <property type="match status" value="1"/>
</dbReference>
<accession>A0A1M5T831</accession>
<comment type="similarity">
    <text evidence="8 9">Belongs to the MurJ/MviN family.</text>
</comment>
<feature type="transmembrane region" description="Helical" evidence="8">
    <location>
        <begin position="184"/>
        <end position="203"/>
    </location>
</feature>
<dbReference type="NCBIfam" id="TIGR01695">
    <property type="entry name" value="murJ_mviN"/>
    <property type="match status" value="1"/>
</dbReference>
<comment type="pathway">
    <text evidence="8">Cell wall biogenesis; peptidoglycan biosynthesis.</text>
</comment>
<keyword evidence="7 8" id="KW-0472">Membrane</keyword>
<evidence type="ECO:0000256" key="3">
    <source>
        <dbReference type="ARBA" id="ARBA00022692"/>
    </source>
</evidence>
<feature type="transmembrane region" description="Helical" evidence="8">
    <location>
        <begin position="46"/>
        <end position="72"/>
    </location>
</feature>
<keyword evidence="11" id="KW-1185">Reference proteome</keyword>
<proteinExistence type="inferred from homology"/>
<dbReference type="CDD" id="cd13123">
    <property type="entry name" value="MATE_MurJ_like"/>
    <property type="match status" value="1"/>
</dbReference>
<dbReference type="GO" id="GO:0071555">
    <property type="term" value="P:cell wall organization"/>
    <property type="evidence" value="ECO:0007669"/>
    <property type="project" value="UniProtKB-UniRule"/>
</dbReference>
<keyword evidence="6 8" id="KW-1133">Transmembrane helix</keyword>
<evidence type="ECO:0000256" key="7">
    <source>
        <dbReference type="ARBA" id="ARBA00023136"/>
    </source>
</evidence>
<feature type="transmembrane region" description="Helical" evidence="8">
    <location>
        <begin position="382"/>
        <end position="402"/>
    </location>
</feature>
<dbReference type="AlphaFoldDB" id="A0A1M5T831"/>
<dbReference type="HAMAP" id="MF_02078">
    <property type="entry name" value="MurJ_MviN"/>
    <property type="match status" value="1"/>
</dbReference>
<comment type="subcellular location">
    <subcellularLocation>
        <location evidence="1 8">Cell membrane</location>
        <topology evidence="1 8">Multi-pass membrane protein</topology>
    </subcellularLocation>
</comment>
<protein>
    <recommendedName>
        <fullName evidence="8">Probable lipid II flippase MurJ</fullName>
    </recommendedName>
</protein>
<sequence length="514" mass="56112">MNSSKKRAAQSAAMIAGVTLFSKFLGFLREVLIASKFGSGYETDTYFVAMTATVIVMTTIGAALKTTLIPIFSEIEERKGKEEKLKYMNNVFNVVFLITILLVVVGYFASPLVVKILAKGFTGEQYKLAVKLNRIGLPIIIFMGFTYVYQGLLESSEIFGPPAISGIPFNLVYIIYLFTISKKFGVTGLMVTSIVAAALQWLIQVPATKKMGYSYGLSMDLKDKYLNKALTLTGPVLIGSAVQQINVIIDRTLASGLQEGSISALNYASRVNDLIITVFVMAITTVIFPMLSKAFTKGDTREGKELMGEGINIILIITVPATIGIVILAEPAIKVFFQRGAFDEVATYMTSQALIYYSLGLVGSSLRLMLNKVFYSVQDTTTPMINGMIAVGINVALNYALIGYMGHAGLALATSISATITTILLFIDLRKKLGKIGLKKYLVCFLKTLAASIVMGLAVYLVYFGLTGLLPNMFIVELLILILSVAVGVGIYFILCSIFKIKEMRIIMKRLLKK</sequence>
<evidence type="ECO:0000256" key="9">
    <source>
        <dbReference type="PIRNR" id="PIRNR002869"/>
    </source>
</evidence>
<keyword evidence="5 8" id="KW-0573">Peptidoglycan synthesis</keyword>
<dbReference type="Pfam" id="PF03023">
    <property type="entry name" value="MurJ"/>
    <property type="match status" value="1"/>
</dbReference>
<feature type="transmembrane region" description="Helical" evidence="8">
    <location>
        <begin position="158"/>
        <end position="177"/>
    </location>
</feature>
<dbReference type="RefSeq" id="WP_233242574.1">
    <property type="nucleotide sequence ID" value="NZ_FQXR01000002.1"/>
</dbReference>
<evidence type="ECO:0000256" key="4">
    <source>
        <dbReference type="ARBA" id="ARBA00022960"/>
    </source>
</evidence>